<feature type="region of interest" description="Disordered" evidence="7">
    <location>
        <begin position="1055"/>
        <end position="1107"/>
    </location>
</feature>
<feature type="region of interest" description="Disordered" evidence="7">
    <location>
        <begin position="1145"/>
        <end position="1167"/>
    </location>
</feature>
<evidence type="ECO:0000313" key="10">
    <source>
        <dbReference type="Proteomes" id="UP000221165"/>
    </source>
</evidence>
<dbReference type="EMBL" id="MIGC01002691">
    <property type="protein sequence ID" value="PHJ20579.1"/>
    <property type="molecule type" value="Genomic_DNA"/>
</dbReference>
<feature type="compositionally biased region" description="Low complexity" evidence="7">
    <location>
        <begin position="1507"/>
        <end position="1527"/>
    </location>
</feature>
<feature type="compositionally biased region" description="Low complexity" evidence="7">
    <location>
        <begin position="1084"/>
        <end position="1107"/>
    </location>
</feature>
<dbReference type="InterPro" id="IPR001471">
    <property type="entry name" value="AP2/ERF_dom"/>
</dbReference>
<evidence type="ECO:0000256" key="1">
    <source>
        <dbReference type="ARBA" id="ARBA00004123"/>
    </source>
</evidence>
<feature type="region of interest" description="Disordered" evidence="7">
    <location>
        <begin position="717"/>
        <end position="774"/>
    </location>
</feature>
<evidence type="ECO:0000256" key="7">
    <source>
        <dbReference type="SAM" id="MobiDB-lite"/>
    </source>
</evidence>
<dbReference type="GeneID" id="94428970"/>
<feature type="compositionally biased region" description="Low complexity" evidence="7">
    <location>
        <begin position="940"/>
        <end position="955"/>
    </location>
</feature>
<dbReference type="GO" id="GO:0005634">
    <property type="term" value="C:nucleus"/>
    <property type="evidence" value="ECO:0007669"/>
    <property type="project" value="UniProtKB-SubCell"/>
</dbReference>
<feature type="compositionally biased region" description="Low complexity" evidence="7">
    <location>
        <begin position="1123"/>
        <end position="1136"/>
    </location>
</feature>
<keyword evidence="3" id="KW-0238">DNA-binding</keyword>
<feature type="region of interest" description="Disordered" evidence="7">
    <location>
        <begin position="14"/>
        <end position="34"/>
    </location>
</feature>
<evidence type="ECO:0000313" key="9">
    <source>
        <dbReference type="EMBL" id="PHJ20579.1"/>
    </source>
</evidence>
<keyword evidence="6" id="KW-0175">Coiled coil</keyword>
<evidence type="ECO:0000256" key="2">
    <source>
        <dbReference type="ARBA" id="ARBA00023015"/>
    </source>
</evidence>
<sequence length="1657" mass="163166">MLSLLSHSATTEAASLAGSGRGAGSPSLSGDSEKAGGGVDGVCSFVSSSFTPLQACKSESTISPLLGVGSASLSPVSQMSAATVLNSEGSGDVGPAAIHPKAVEADLPHSFPSDLTVVMTSSESAPARYPPGEEGYEAPLDSSDRPGGDTDTNFTRCPAFSISDQAAKLLFNGTGNSVVTDTPSSCEATASLLPAVISGALPRDEKTAISNEPLLVSPASAHTLLSFSSALLGTRNSEGDVTISSISPEIAASGLHQLTQEEAAAAVAAMAGATGESSETVLAKLASILPFSSASGSASPVAAVQGLASTGEVLSGLRHQDGGGVGFEGANAAALVAAGAGTAQADPAASGAAAPQVRVRAERVSGEAGEPLKSNATAATAASELLLENLVKAEPAEGDTAVSAVAAFKPGGLADSAASTCSARKAAEVAKGRLFSGGGVVDTCGIGGTGSAVMNTAQAASSSFDVFQHCAPSSMAPLDASAAAPVAAPFLSSLSSLDSFKRLCYGPSAPLFDTLSSSSGIDRLSSLSSLSLQALSAAAASSIEGDGSAGSTSAVPTAVATLANQKHPTSAGVTSPSSPRLAIVSPASTAGAAASDFGAGGAEQLRVTERKRIEVTATQGGALAACEEEPTVVGVGSPVCSDTDAKNSSVNPGGSGGDERSTVSTLGATPSVTAALGPVSAGGTGVCGSSATTGEAVADPVPCAADSAGGRGKAVVGTLNSSSPPATDTVDSTLGAGIGRPGTTSMGAGDVALRGAGSDSGGTPPGARAGVTSPTTAAAATAASIGFGMDNMAAALQAEQMRRLLAEFASPDDPYAAAMAVGGLGCPGLGGPAGGTAGAGSSSSSGGVAGTAGAASAGVGDVVVLDDQQRQQQLIIPQEHQLAALTYLQSMEGMTDAVNSSLWMPGILGSRLGATGFFHSLYDFANTALAAAVVAAPSETGSGTSTAGLTSAASPGGEGTALASASVASRSHRGRNGNCGGSRGSRGTTGGGSIATPGVAEALACGPAGLLGAEFAQGTADGVGGDAASAAAAAAAAAWGMYGAIPQAGVIGEGSEASRGVDGVAAAPVKRTRGRPRKRPADGSASVSRASAMVRQEPPDAGAGQAPAALSNQKLGMPEGEVSAAPGSASPDSGAAQRVAQHLLTGGTPAPKRYRRGTNNPDSGFPGVSWNSRMQAWLAFYVDKEGTRRSHTFKCNKFGGIESARVEAIDWLIRKRGELQAESEQQRQQQAQQQVQQLQQQAQQLQNQSPQAQLQAQLQQAQQLQQLQLQSPFATAHTTPDGRLVGLGLSPDQQPDLQLHQLLQEELLLQQQQQLLLQQQAEQHLQQHATALQQHLPAEAQGGTASVLQGALEAALQQGGQGDVLACAIGLGAGTGGGDEKLGCENVSPEHVQQVTALEHAREAHQSHAGGAATALQVLEALHGCRGGKTQQSAGDVFPGGGVPGVDEAGVSGEGIGREPASQQGNAMQRCESDENQGARPASSQGSTQENGTGQGGVAVQRPSVEPSVTAVADTVAASAEEAPADSGGEGCLADTKRSGSRSGDEDGASALGARAGRGTNSKVEDCLSSWSERTVEPDVGGGKAGGQADSVLERHAGELGVAEIPVRKGRGSGISGGVGDLHEASPEVSSITAVTERPKQRTSAEEQEGSVPGFAT</sequence>
<organism evidence="9 10">
    <name type="scientific">Cystoisospora suis</name>
    <dbReference type="NCBI Taxonomy" id="483139"/>
    <lineage>
        <taxon>Eukaryota</taxon>
        <taxon>Sar</taxon>
        <taxon>Alveolata</taxon>
        <taxon>Apicomplexa</taxon>
        <taxon>Conoidasida</taxon>
        <taxon>Coccidia</taxon>
        <taxon>Eucoccidiorida</taxon>
        <taxon>Eimeriorina</taxon>
        <taxon>Sarcocystidae</taxon>
        <taxon>Cystoisospora</taxon>
    </lineage>
</organism>
<evidence type="ECO:0000256" key="4">
    <source>
        <dbReference type="ARBA" id="ARBA00023163"/>
    </source>
</evidence>
<dbReference type="Pfam" id="PF00847">
    <property type="entry name" value="AP2"/>
    <property type="match status" value="1"/>
</dbReference>
<keyword evidence="4" id="KW-0804">Transcription</keyword>
<dbReference type="VEuPathDB" id="ToxoDB:CSUI_005587"/>
<feature type="region of interest" description="Disordered" evidence="7">
    <location>
        <begin position="1118"/>
        <end position="1137"/>
    </location>
</feature>
<comment type="subcellular location">
    <subcellularLocation>
        <location evidence="1">Nucleus</location>
    </subcellularLocation>
</comment>
<feature type="coiled-coil region" evidence="6">
    <location>
        <begin position="1214"/>
        <end position="1255"/>
    </location>
</feature>
<name>A0A2C6KUP2_9APIC</name>
<feature type="domain" description="AP2/ERF" evidence="8">
    <location>
        <begin position="1163"/>
        <end position="1217"/>
    </location>
</feature>
<dbReference type="OrthoDB" id="333966at2759"/>
<dbReference type="GO" id="GO:0003700">
    <property type="term" value="F:DNA-binding transcription factor activity"/>
    <property type="evidence" value="ECO:0007669"/>
    <property type="project" value="InterPro"/>
</dbReference>
<feature type="compositionally biased region" description="Low complexity" evidence="7">
    <location>
        <begin position="1549"/>
        <end position="1559"/>
    </location>
</feature>
<feature type="compositionally biased region" description="Polar residues" evidence="7">
    <location>
        <begin position="1482"/>
        <end position="1492"/>
    </location>
</feature>
<proteinExistence type="predicted"/>
<feature type="region of interest" description="Disordered" evidence="7">
    <location>
        <begin position="1608"/>
        <end position="1657"/>
    </location>
</feature>
<evidence type="ECO:0000259" key="8">
    <source>
        <dbReference type="Pfam" id="PF00847"/>
    </source>
</evidence>
<dbReference type="GO" id="GO:0003677">
    <property type="term" value="F:DNA binding"/>
    <property type="evidence" value="ECO:0007669"/>
    <property type="project" value="UniProtKB-KW"/>
</dbReference>
<feature type="region of interest" description="Disordered" evidence="7">
    <location>
        <begin position="121"/>
        <end position="150"/>
    </location>
</feature>
<feature type="region of interest" description="Disordered" evidence="7">
    <location>
        <begin position="940"/>
        <end position="993"/>
    </location>
</feature>
<gene>
    <name evidence="9" type="ORF">CSUI_005587</name>
</gene>
<dbReference type="RefSeq" id="XP_067922266.1">
    <property type="nucleotide sequence ID" value="XM_068065759.1"/>
</dbReference>
<reference evidence="9 10" key="1">
    <citation type="journal article" date="2017" name="Int. J. Parasitol.">
        <title>The genome of the protozoan parasite Cystoisospora suis and a reverse vaccinology approach to identify vaccine candidates.</title>
        <authorList>
            <person name="Palmieri N."/>
            <person name="Shrestha A."/>
            <person name="Ruttkowski B."/>
            <person name="Beck T."/>
            <person name="Vogl C."/>
            <person name="Tomley F."/>
            <person name="Blake D.P."/>
            <person name="Joachim A."/>
        </authorList>
    </citation>
    <scope>NUCLEOTIDE SEQUENCE [LARGE SCALE GENOMIC DNA]</scope>
    <source>
        <strain evidence="9 10">Wien I</strain>
    </source>
</reference>
<evidence type="ECO:0000256" key="3">
    <source>
        <dbReference type="ARBA" id="ARBA00023125"/>
    </source>
</evidence>
<accession>A0A2C6KUP2</accession>
<keyword evidence="2" id="KW-0805">Transcription regulation</keyword>
<feature type="compositionally biased region" description="Polar residues" evidence="7">
    <location>
        <begin position="718"/>
        <end position="732"/>
    </location>
</feature>
<feature type="region of interest" description="Disordered" evidence="7">
    <location>
        <begin position="638"/>
        <end position="665"/>
    </location>
</feature>
<dbReference type="Proteomes" id="UP000221165">
    <property type="component" value="Unassembled WGS sequence"/>
</dbReference>
<comment type="caution">
    <text evidence="9">The sequence shown here is derived from an EMBL/GenBank/DDBJ whole genome shotgun (WGS) entry which is preliminary data.</text>
</comment>
<protein>
    <submittedName>
        <fullName evidence="9">Ap2 domain transcription factor ap2xi-3</fullName>
    </submittedName>
</protein>
<keyword evidence="10" id="KW-1185">Reference proteome</keyword>
<dbReference type="Gene3D" id="1.20.5.2050">
    <property type="match status" value="1"/>
</dbReference>
<feature type="compositionally biased region" description="Gly residues" evidence="7">
    <location>
        <begin position="977"/>
        <end position="993"/>
    </location>
</feature>
<feature type="region of interest" description="Disordered" evidence="7">
    <location>
        <begin position="1428"/>
        <end position="1589"/>
    </location>
</feature>
<feature type="compositionally biased region" description="Low complexity" evidence="7">
    <location>
        <begin position="14"/>
        <end position="30"/>
    </location>
</feature>
<evidence type="ECO:0000256" key="5">
    <source>
        <dbReference type="ARBA" id="ARBA00023242"/>
    </source>
</evidence>
<evidence type="ECO:0000256" key="6">
    <source>
        <dbReference type="SAM" id="Coils"/>
    </source>
</evidence>
<keyword evidence="5" id="KW-0539">Nucleus</keyword>